<accession>K1SM99</accession>
<evidence type="ECO:0000259" key="1">
    <source>
        <dbReference type="Pfam" id="PF22530"/>
    </source>
</evidence>
<feature type="domain" description="Terminase large subunit ribonuclease H-like" evidence="1">
    <location>
        <begin position="99"/>
        <end position="202"/>
    </location>
</feature>
<sequence>TKDLCGRLLASEDGDDWFVFCRRACLDEGERRMLCPDLLSWKSYMKKRRLTSAEIADANYQQEPVDIKGKLYSEFRTYEQLPRDAEGKLDFTAIISYTDTADTGSDDLCSIVAGIHDGEGYILDVVMTDEPMEKTEPQTAEQLYSYHVETARIESNNGGRGFARNVERLLWELYQTRSVNIEWFHQGANKHARIMTGATFVMQHLLFPSDWAQRWPRYYAAMVSYQKTGQKQHDDAPDATTGI</sequence>
<reference evidence="2" key="1">
    <citation type="journal article" date="2013" name="Environ. Microbiol.">
        <title>Microbiota from the distal guts of lean and obese adolescents exhibit partial functional redundancy besides clear differences in community structure.</title>
        <authorList>
            <person name="Ferrer M."/>
            <person name="Ruiz A."/>
            <person name="Lanza F."/>
            <person name="Haange S.B."/>
            <person name="Oberbach A."/>
            <person name="Till H."/>
            <person name="Bargiela R."/>
            <person name="Campoy C."/>
            <person name="Segura M.T."/>
            <person name="Richter M."/>
            <person name="von Bergen M."/>
            <person name="Seifert J."/>
            <person name="Suarez A."/>
        </authorList>
    </citation>
    <scope>NUCLEOTIDE SEQUENCE</scope>
</reference>
<evidence type="ECO:0000313" key="2">
    <source>
        <dbReference type="EMBL" id="EKC58673.1"/>
    </source>
</evidence>
<protein>
    <submittedName>
        <fullName evidence="2">TerL</fullName>
    </submittedName>
</protein>
<feature type="non-terminal residue" evidence="2">
    <location>
        <position position="1"/>
    </location>
</feature>
<dbReference type="InterPro" id="IPR054762">
    <property type="entry name" value="Gp19_RNaseH-like"/>
</dbReference>
<dbReference type="EMBL" id="AJWY01009331">
    <property type="protein sequence ID" value="EKC58673.1"/>
    <property type="molecule type" value="Genomic_DNA"/>
</dbReference>
<dbReference type="NCBIfam" id="TIGR01630">
    <property type="entry name" value="psiM2_ORF9"/>
    <property type="match status" value="1"/>
</dbReference>
<feature type="non-terminal residue" evidence="2">
    <location>
        <position position="243"/>
    </location>
</feature>
<name>K1SM99_9ZZZZ</name>
<dbReference type="AlphaFoldDB" id="K1SM99"/>
<comment type="caution">
    <text evidence="2">The sequence shown here is derived from an EMBL/GenBank/DDBJ whole genome shotgun (WGS) entry which is preliminary data.</text>
</comment>
<gene>
    <name evidence="2" type="ORF">LEA_13747</name>
</gene>
<dbReference type="InterPro" id="IPR006517">
    <property type="entry name" value="Phage_terminase_lsu-like_C"/>
</dbReference>
<dbReference type="Pfam" id="PF22530">
    <property type="entry name" value="Terminase-T7_RNaseH-like"/>
    <property type="match status" value="1"/>
</dbReference>
<proteinExistence type="predicted"/>
<organism evidence="2">
    <name type="scientific">human gut metagenome</name>
    <dbReference type="NCBI Taxonomy" id="408170"/>
    <lineage>
        <taxon>unclassified sequences</taxon>
        <taxon>metagenomes</taxon>
        <taxon>organismal metagenomes</taxon>
    </lineage>
</organism>